<dbReference type="AlphaFoldDB" id="A0A5M6I2E2"/>
<dbReference type="GO" id="GO:0005737">
    <property type="term" value="C:cytoplasm"/>
    <property type="evidence" value="ECO:0007669"/>
    <property type="project" value="UniProtKB-SubCell"/>
</dbReference>
<accession>A0A5M6I2E2</accession>
<evidence type="ECO:0000256" key="10">
    <source>
        <dbReference type="HAMAP-Rule" id="MF_00177"/>
    </source>
</evidence>
<dbReference type="InterPro" id="IPR020751">
    <property type="entry name" value="aa-tRNA-synth_I_codon-bd_sub2"/>
</dbReference>
<dbReference type="HAMAP" id="MF_00177">
    <property type="entry name" value="Lys_tRNA_synth_class1"/>
    <property type="match status" value="1"/>
</dbReference>
<dbReference type="InterPro" id="IPR002904">
    <property type="entry name" value="Lys-tRNA-ligase"/>
</dbReference>
<dbReference type="EMBL" id="VWPL01000007">
    <property type="protein sequence ID" value="KAA5602370.1"/>
    <property type="molecule type" value="Genomic_DNA"/>
</dbReference>
<dbReference type="NCBIfam" id="NF001968">
    <property type="entry name" value="PRK00750.1-2"/>
    <property type="match status" value="1"/>
</dbReference>
<evidence type="ECO:0000256" key="6">
    <source>
        <dbReference type="ARBA" id="ARBA00022840"/>
    </source>
</evidence>
<dbReference type="Proteomes" id="UP000323886">
    <property type="component" value="Unassembled WGS sequence"/>
</dbReference>
<keyword evidence="8 10" id="KW-0030">Aminoacyl-tRNA synthetase</keyword>
<keyword evidence="7 10" id="KW-0648">Protein biosynthesis</keyword>
<dbReference type="SUPFAM" id="SSF52374">
    <property type="entry name" value="Nucleotidylyl transferase"/>
    <property type="match status" value="1"/>
</dbReference>
<dbReference type="NCBIfam" id="TIGR00467">
    <property type="entry name" value="lysS_arch"/>
    <property type="match status" value="1"/>
</dbReference>
<dbReference type="GO" id="GO:0005524">
    <property type="term" value="F:ATP binding"/>
    <property type="evidence" value="ECO:0007669"/>
    <property type="project" value="UniProtKB-UniRule"/>
</dbReference>
<dbReference type="InterPro" id="IPR001412">
    <property type="entry name" value="aa-tRNA-synth_I_CS"/>
</dbReference>
<evidence type="ECO:0000256" key="2">
    <source>
        <dbReference type="ARBA" id="ARBA00005594"/>
    </source>
</evidence>
<dbReference type="Gene3D" id="3.40.50.620">
    <property type="entry name" value="HUPs"/>
    <property type="match status" value="2"/>
</dbReference>
<organism evidence="11 12">
    <name type="scientific">Blastochloris sulfoviridis</name>
    <dbReference type="NCBI Taxonomy" id="50712"/>
    <lineage>
        <taxon>Bacteria</taxon>
        <taxon>Pseudomonadati</taxon>
        <taxon>Pseudomonadota</taxon>
        <taxon>Alphaproteobacteria</taxon>
        <taxon>Hyphomicrobiales</taxon>
        <taxon>Blastochloridaceae</taxon>
        <taxon>Blastochloris</taxon>
    </lineage>
</organism>
<dbReference type="GO" id="GO:0004824">
    <property type="term" value="F:lysine-tRNA ligase activity"/>
    <property type="evidence" value="ECO:0007669"/>
    <property type="project" value="UniProtKB-UniRule"/>
</dbReference>
<dbReference type="OrthoDB" id="9803151at2"/>
<comment type="caution">
    <text evidence="11">The sequence shown here is derived from an EMBL/GenBank/DDBJ whole genome shotgun (WGS) entry which is preliminary data.</text>
</comment>
<protein>
    <recommendedName>
        <fullName evidence="10">Lysine--tRNA ligase</fullName>
        <ecNumber evidence="10">6.1.1.6</ecNumber>
    </recommendedName>
    <alternativeName>
        <fullName evidence="10">Lysyl-tRNA synthetase</fullName>
        <shortName evidence="10">LysRS</shortName>
    </alternativeName>
</protein>
<dbReference type="PANTHER" id="PTHR37940:SF1">
    <property type="entry name" value="LYSINE--TRNA LIGASE"/>
    <property type="match status" value="1"/>
</dbReference>
<feature type="binding site" evidence="10">
    <location>
        <position position="301"/>
    </location>
    <ligand>
        <name>ATP</name>
        <dbReference type="ChEBI" id="CHEBI:30616"/>
    </ligand>
</feature>
<evidence type="ECO:0000256" key="1">
    <source>
        <dbReference type="ARBA" id="ARBA00004496"/>
    </source>
</evidence>
<dbReference type="InterPro" id="IPR008925">
    <property type="entry name" value="aa_tRNA-synth_I_cd-bd_sf"/>
</dbReference>
<evidence type="ECO:0000256" key="9">
    <source>
        <dbReference type="ARBA" id="ARBA00048573"/>
    </source>
</evidence>
<dbReference type="PROSITE" id="PS00178">
    <property type="entry name" value="AA_TRNA_LIGASE_I"/>
    <property type="match status" value="1"/>
</dbReference>
<evidence type="ECO:0000256" key="3">
    <source>
        <dbReference type="ARBA" id="ARBA00022490"/>
    </source>
</evidence>
<name>A0A5M6I2E2_9HYPH</name>
<evidence type="ECO:0000256" key="8">
    <source>
        <dbReference type="ARBA" id="ARBA00023146"/>
    </source>
</evidence>
<dbReference type="InterPro" id="IPR014729">
    <property type="entry name" value="Rossmann-like_a/b/a_fold"/>
</dbReference>
<evidence type="ECO:0000256" key="5">
    <source>
        <dbReference type="ARBA" id="ARBA00022741"/>
    </source>
</evidence>
<dbReference type="EC" id="6.1.1.6" evidence="10"/>
<keyword evidence="3 10" id="KW-0963">Cytoplasm</keyword>
<dbReference type="GO" id="GO:0000049">
    <property type="term" value="F:tRNA binding"/>
    <property type="evidence" value="ECO:0007669"/>
    <property type="project" value="InterPro"/>
</dbReference>
<gene>
    <name evidence="10" type="primary">lysS</name>
    <name evidence="11" type="ORF">F1193_05555</name>
</gene>
<sequence length="547" mass="60565">MTTDTAALRALAESSTAWPFEEAKKVVERLKRRPKTDGEAVLFETGYGPSGLPHIGTFGEVARTTMVRHAFRVLTEDRVPTRLIAFSDDMDGLRKVPDNIPNKDLVATALGKPLTQVPDPFGTHPSFGAHNNARLRAFLDAFGFDYEFVSATDCYTSGRFDKTLLTVLARFDEVMAIMLPSLREERAQSYSPFLPICPRTKVVLQVPIVARDVAAGTIAYDDPETGERVTVPVTGGHCKLQWKPDWAMRWTAFGIDYEMAGKDLIDSVKLSGEICKALGGTPPEGFNYELFLDEKGQKISKSKGNGLTIEEWLAYASPESLALYMFQQPKTAKRLYFDVIPKTVDDYLTFLDKYPGQDDKTRLANPVWHIHSGAPPKMAVPISFSMLLNLASVSHAEDKAVLWGFIQRYAPGSGPESHPKLDELVGYAVRYYHDFVKPSKRFAVADEVEREALAALRAALAELPPETSAEDIQVKVYDIGRAIPRYHDLKAKGATPERPGVSQEWFAAIYRLLLGQEKGPRFGSFVAIYGLPETVALIDKALAGELG</sequence>
<keyword evidence="5 10" id="KW-0547">Nucleotide-binding</keyword>
<dbReference type="GO" id="GO:0006430">
    <property type="term" value="P:lysyl-tRNA aminoacylation"/>
    <property type="evidence" value="ECO:0007669"/>
    <property type="project" value="UniProtKB-UniRule"/>
</dbReference>
<proteinExistence type="inferred from homology"/>
<dbReference type="Gene3D" id="1.10.10.350">
    <property type="match status" value="1"/>
</dbReference>
<dbReference type="Pfam" id="PF01921">
    <property type="entry name" value="tRNA-synt_1f"/>
    <property type="match status" value="1"/>
</dbReference>
<reference evidence="11 12" key="1">
    <citation type="submission" date="2019-09" db="EMBL/GenBank/DDBJ databases">
        <title>Draft Whole-Genome sequence of Blastochloris sulfoviridis DSM 729.</title>
        <authorList>
            <person name="Meyer T.E."/>
            <person name="Kyndt J.A."/>
        </authorList>
    </citation>
    <scope>NUCLEOTIDE SEQUENCE [LARGE SCALE GENOMIC DNA]</scope>
    <source>
        <strain evidence="11 12">DSM 729</strain>
    </source>
</reference>
<evidence type="ECO:0000256" key="7">
    <source>
        <dbReference type="ARBA" id="ARBA00022917"/>
    </source>
</evidence>
<evidence type="ECO:0000313" key="11">
    <source>
        <dbReference type="EMBL" id="KAA5602370.1"/>
    </source>
</evidence>
<dbReference type="PANTHER" id="PTHR37940">
    <property type="entry name" value="LYSINE--TRNA LIGASE"/>
    <property type="match status" value="1"/>
</dbReference>
<keyword evidence="12" id="KW-1185">Reference proteome</keyword>
<evidence type="ECO:0000313" key="12">
    <source>
        <dbReference type="Proteomes" id="UP000323886"/>
    </source>
</evidence>
<comment type="subcellular location">
    <subcellularLocation>
        <location evidence="1 10">Cytoplasm</location>
    </subcellularLocation>
</comment>
<keyword evidence="4 10" id="KW-0436">Ligase</keyword>
<feature type="short sequence motif" description="'HIGH' region" evidence="10">
    <location>
        <begin position="49"/>
        <end position="57"/>
    </location>
</feature>
<keyword evidence="6 10" id="KW-0067">ATP-binding</keyword>
<dbReference type="RefSeq" id="WP_150096694.1">
    <property type="nucleotide sequence ID" value="NZ_VWPL01000007.1"/>
</dbReference>
<comment type="catalytic activity">
    <reaction evidence="9 10">
        <text>tRNA(Lys) + L-lysine + ATP = L-lysyl-tRNA(Lys) + AMP + diphosphate</text>
        <dbReference type="Rhea" id="RHEA:20792"/>
        <dbReference type="Rhea" id="RHEA-COMP:9696"/>
        <dbReference type="Rhea" id="RHEA-COMP:9697"/>
        <dbReference type="ChEBI" id="CHEBI:30616"/>
        <dbReference type="ChEBI" id="CHEBI:32551"/>
        <dbReference type="ChEBI" id="CHEBI:33019"/>
        <dbReference type="ChEBI" id="CHEBI:78442"/>
        <dbReference type="ChEBI" id="CHEBI:78529"/>
        <dbReference type="ChEBI" id="CHEBI:456215"/>
        <dbReference type="EC" id="6.1.1.6"/>
    </reaction>
</comment>
<feature type="short sequence motif" description="'KMSKS' region" evidence="10">
    <location>
        <begin position="298"/>
        <end position="302"/>
    </location>
</feature>
<comment type="similarity">
    <text evidence="2 10">Belongs to the class-I aminoacyl-tRNA synthetase family.</text>
</comment>
<evidence type="ECO:0000256" key="4">
    <source>
        <dbReference type="ARBA" id="ARBA00022598"/>
    </source>
</evidence>
<dbReference type="SUPFAM" id="SSF48163">
    <property type="entry name" value="An anticodon-binding domain of class I aminoacyl-tRNA synthetases"/>
    <property type="match status" value="1"/>
</dbReference>